<evidence type="ECO:0000256" key="2">
    <source>
        <dbReference type="ARBA" id="ARBA00022676"/>
    </source>
</evidence>
<dbReference type="EC" id="2.4.1.-" evidence="5"/>
<dbReference type="PhylomeDB" id="A0A022Q853"/>
<keyword evidence="2 4" id="KW-0328">Glycosyltransferase</keyword>
<dbReference type="Proteomes" id="UP000030748">
    <property type="component" value="Unassembled WGS sequence"/>
</dbReference>
<keyword evidence="3 4" id="KW-0808">Transferase</keyword>
<evidence type="ECO:0000256" key="3">
    <source>
        <dbReference type="ARBA" id="ARBA00022679"/>
    </source>
</evidence>
<keyword evidence="7" id="KW-1185">Reference proteome</keyword>
<accession>A0A022Q853</accession>
<dbReference type="GO" id="GO:0016138">
    <property type="term" value="P:glycoside biosynthetic process"/>
    <property type="evidence" value="ECO:0007669"/>
    <property type="project" value="UniProtKB-ARBA"/>
</dbReference>
<evidence type="ECO:0000256" key="4">
    <source>
        <dbReference type="RuleBase" id="RU003718"/>
    </source>
</evidence>
<comment type="similarity">
    <text evidence="1 4">Belongs to the UDP-glycosyltransferase family.</text>
</comment>
<evidence type="ECO:0000256" key="1">
    <source>
        <dbReference type="ARBA" id="ARBA00009995"/>
    </source>
</evidence>
<organism evidence="6 7">
    <name type="scientific">Erythranthe guttata</name>
    <name type="common">Yellow monkey flower</name>
    <name type="synonym">Mimulus guttatus</name>
    <dbReference type="NCBI Taxonomy" id="4155"/>
    <lineage>
        <taxon>Eukaryota</taxon>
        <taxon>Viridiplantae</taxon>
        <taxon>Streptophyta</taxon>
        <taxon>Embryophyta</taxon>
        <taxon>Tracheophyta</taxon>
        <taxon>Spermatophyta</taxon>
        <taxon>Magnoliopsida</taxon>
        <taxon>eudicotyledons</taxon>
        <taxon>Gunneridae</taxon>
        <taxon>Pentapetalae</taxon>
        <taxon>asterids</taxon>
        <taxon>lamiids</taxon>
        <taxon>Lamiales</taxon>
        <taxon>Phrymaceae</taxon>
        <taxon>Erythranthe</taxon>
    </lineage>
</organism>
<gene>
    <name evidence="6" type="ORF">MIMGU_mgv1a027171mg</name>
</gene>
<reference evidence="6 7" key="1">
    <citation type="journal article" date="2013" name="Proc. Natl. Acad. Sci. U.S.A.">
        <title>Fine-scale variation in meiotic recombination in Mimulus inferred from population shotgun sequencing.</title>
        <authorList>
            <person name="Hellsten U."/>
            <person name="Wright K.M."/>
            <person name="Jenkins J."/>
            <person name="Shu S."/>
            <person name="Yuan Y."/>
            <person name="Wessler S.R."/>
            <person name="Schmutz J."/>
            <person name="Willis J.H."/>
            <person name="Rokhsar D.S."/>
        </authorList>
    </citation>
    <scope>NUCLEOTIDE SEQUENCE [LARGE SCALE GENOMIC DNA]</scope>
    <source>
        <strain evidence="7">cv. DUN x IM62</strain>
    </source>
</reference>
<proteinExistence type="inferred from homology"/>
<dbReference type="CDD" id="cd03784">
    <property type="entry name" value="GT1_Gtf-like"/>
    <property type="match status" value="1"/>
</dbReference>
<dbReference type="eggNOG" id="KOG1192">
    <property type="taxonomic scope" value="Eukaryota"/>
</dbReference>
<dbReference type="PANTHER" id="PTHR48046:SF6">
    <property type="entry name" value="GLYCOSYLTRANSFERASE"/>
    <property type="match status" value="1"/>
</dbReference>
<dbReference type="FunFam" id="3.40.50.2000:FF:000060">
    <property type="entry name" value="Glycosyltransferase"/>
    <property type="match status" value="1"/>
</dbReference>
<dbReference type="GO" id="GO:0008194">
    <property type="term" value="F:UDP-glycosyltransferase activity"/>
    <property type="evidence" value="ECO:0000318"/>
    <property type="project" value="GO_Central"/>
</dbReference>
<dbReference type="InterPro" id="IPR002213">
    <property type="entry name" value="UDP_glucos_trans"/>
</dbReference>
<dbReference type="Gene3D" id="3.40.50.2000">
    <property type="entry name" value="Glycogen Phosphorylase B"/>
    <property type="match status" value="2"/>
</dbReference>
<evidence type="ECO:0000313" key="7">
    <source>
        <dbReference type="Proteomes" id="UP000030748"/>
    </source>
</evidence>
<name>A0A022Q853_ERYGU</name>
<dbReference type="SUPFAM" id="SSF53756">
    <property type="entry name" value="UDP-Glycosyltransferase/glycogen phosphorylase"/>
    <property type="match status" value="1"/>
</dbReference>
<evidence type="ECO:0000313" key="6">
    <source>
        <dbReference type="EMBL" id="EYU23378.1"/>
    </source>
</evidence>
<dbReference type="FunFam" id="3.40.50.2000:FF:000054">
    <property type="entry name" value="Glycosyltransferase"/>
    <property type="match status" value="1"/>
</dbReference>
<protein>
    <recommendedName>
        <fullName evidence="5">Glycosyltransferase</fullName>
        <ecNumber evidence="5">2.4.1.-</ecNumber>
    </recommendedName>
</protein>
<dbReference type="InterPro" id="IPR035595">
    <property type="entry name" value="UDP_glycos_trans_CS"/>
</dbReference>
<dbReference type="PROSITE" id="PS00375">
    <property type="entry name" value="UDPGT"/>
    <property type="match status" value="1"/>
</dbReference>
<evidence type="ECO:0000256" key="5">
    <source>
        <dbReference type="RuleBase" id="RU362057"/>
    </source>
</evidence>
<dbReference type="EMBL" id="KI632162">
    <property type="protein sequence ID" value="EYU23378.1"/>
    <property type="molecule type" value="Genomic_DNA"/>
</dbReference>
<dbReference type="AlphaFoldDB" id="A0A022Q853"/>
<sequence>MEAPQQAHIAMLLTPGMGHLIPLTELARKLVHLHSFSVTFIILDDGVSSTKTQLQTLLQTLPNPTNSILLPPPPDIAGDITAESRVVLSTIRSGPSLRKALTDLKESIPTRRISAFVADLFGIFTLDVAKELDIPAYLFFTSTAMTLSFSLHLPELHESSTCDQYRDLPEPLKLPGLVPVRGSDFMDPTQDRKTDAYKGCVEMCRKYRLADGILVNSFFDLEPDTFNALDQNNRMPPIYPIGPLIRPGSKNIKDGLKCLEWLDKQPLCSVLYVSFGSEGTLSRDQLNELVSGLRMSEQRFLLVAKTPRDCRTRSSHHDDEYDQCAELTEWTTNNNNNKEKGFVLPSKWAPQVEILAHVAVGGFLTHCGWNSTLESIVNGVPLIAWPLYAEQKMNAVLLSEGLKVAIRVTEGENGIVGREQISRLARDLIEGEEGEVLRKRMWNLKEGATRALSQDGSSTQTLANVAKKWMEHP</sequence>
<dbReference type="PANTHER" id="PTHR48046">
    <property type="entry name" value="UDP-GLYCOSYLTRANSFERASE 72E1"/>
    <property type="match status" value="1"/>
</dbReference>
<dbReference type="Pfam" id="PF00201">
    <property type="entry name" value="UDPGT"/>
    <property type="match status" value="1"/>
</dbReference>